<accession>A0ACC0LNB4</accession>
<organism evidence="1 2">
    <name type="scientific">Rhododendron molle</name>
    <name type="common">Chinese azalea</name>
    <name type="synonym">Azalea mollis</name>
    <dbReference type="NCBI Taxonomy" id="49168"/>
    <lineage>
        <taxon>Eukaryota</taxon>
        <taxon>Viridiplantae</taxon>
        <taxon>Streptophyta</taxon>
        <taxon>Embryophyta</taxon>
        <taxon>Tracheophyta</taxon>
        <taxon>Spermatophyta</taxon>
        <taxon>Magnoliopsida</taxon>
        <taxon>eudicotyledons</taxon>
        <taxon>Gunneridae</taxon>
        <taxon>Pentapetalae</taxon>
        <taxon>asterids</taxon>
        <taxon>Ericales</taxon>
        <taxon>Ericaceae</taxon>
        <taxon>Ericoideae</taxon>
        <taxon>Rhodoreae</taxon>
        <taxon>Rhododendron</taxon>
    </lineage>
</organism>
<name>A0ACC0LNB4_RHOML</name>
<proteinExistence type="predicted"/>
<reference evidence="1" key="1">
    <citation type="submission" date="2022-02" db="EMBL/GenBank/DDBJ databases">
        <title>Plant Genome Project.</title>
        <authorList>
            <person name="Zhang R.-G."/>
        </authorList>
    </citation>
    <scope>NUCLEOTIDE SEQUENCE</scope>
    <source>
        <strain evidence="1">AT1</strain>
    </source>
</reference>
<keyword evidence="2" id="KW-1185">Reference proteome</keyword>
<sequence length="128" mass="14714">MNQQSSSKDKLEEQSTQNPDNVEKEIKEFFDFLKIPFEELVAEKSAEFTSCIESLSQKHVFPLKEQIVLENFASSLNDTISLFRYYKGENGQKQELIDNLSNVTAKFSTMHNDASTLKSRLLAIDQEE</sequence>
<evidence type="ECO:0000313" key="1">
    <source>
        <dbReference type="EMBL" id="KAI8529877.1"/>
    </source>
</evidence>
<protein>
    <submittedName>
        <fullName evidence="1">Uncharacterized protein</fullName>
    </submittedName>
</protein>
<evidence type="ECO:0000313" key="2">
    <source>
        <dbReference type="Proteomes" id="UP001062846"/>
    </source>
</evidence>
<gene>
    <name evidence="1" type="ORF">RHMOL_Rhmol11G0008700</name>
</gene>
<comment type="caution">
    <text evidence="1">The sequence shown here is derived from an EMBL/GenBank/DDBJ whole genome shotgun (WGS) entry which is preliminary data.</text>
</comment>
<dbReference type="Proteomes" id="UP001062846">
    <property type="component" value="Chromosome 11"/>
</dbReference>
<dbReference type="EMBL" id="CM046398">
    <property type="protein sequence ID" value="KAI8529877.1"/>
    <property type="molecule type" value="Genomic_DNA"/>
</dbReference>